<feature type="transmembrane region" description="Helical" evidence="1">
    <location>
        <begin position="171"/>
        <end position="193"/>
    </location>
</feature>
<dbReference type="GO" id="GO:0016747">
    <property type="term" value="F:acyltransferase activity, transferring groups other than amino-acyl groups"/>
    <property type="evidence" value="ECO:0007669"/>
    <property type="project" value="InterPro"/>
</dbReference>
<dbReference type="GO" id="GO:0016020">
    <property type="term" value="C:membrane"/>
    <property type="evidence" value="ECO:0007669"/>
    <property type="project" value="TreeGrafter"/>
</dbReference>
<feature type="transmembrane region" description="Helical" evidence="1">
    <location>
        <begin position="213"/>
        <end position="228"/>
    </location>
</feature>
<dbReference type="InterPro" id="IPR050879">
    <property type="entry name" value="Acyltransferase_3"/>
</dbReference>
<dbReference type="Proteomes" id="UP000664144">
    <property type="component" value="Unassembled WGS sequence"/>
</dbReference>
<evidence type="ECO:0000259" key="2">
    <source>
        <dbReference type="Pfam" id="PF01757"/>
    </source>
</evidence>
<feature type="transmembrane region" description="Helical" evidence="1">
    <location>
        <begin position="42"/>
        <end position="63"/>
    </location>
</feature>
<feature type="transmembrane region" description="Helical" evidence="1">
    <location>
        <begin position="235"/>
        <end position="251"/>
    </location>
</feature>
<keyword evidence="4" id="KW-1185">Reference proteome</keyword>
<dbReference type="GO" id="GO:0000271">
    <property type="term" value="P:polysaccharide biosynthetic process"/>
    <property type="evidence" value="ECO:0007669"/>
    <property type="project" value="TreeGrafter"/>
</dbReference>
<keyword evidence="3" id="KW-0808">Transferase</keyword>
<keyword evidence="1" id="KW-0472">Membrane</keyword>
<organism evidence="3 4">
    <name type="scientific">Hymenobacter telluris</name>
    <dbReference type="NCBI Taxonomy" id="2816474"/>
    <lineage>
        <taxon>Bacteria</taxon>
        <taxon>Pseudomonadati</taxon>
        <taxon>Bacteroidota</taxon>
        <taxon>Cytophagia</taxon>
        <taxon>Cytophagales</taxon>
        <taxon>Hymenobacteraceae</taxon>
        <taxon>Hymenobacter</taxon>
    </lineage>
</organism>
<reference evidence="3" key="1">
    <citation type="submission" date="2021-03" db="EMBL/GenBank/DDBJ databases">
        <authorList>
            <person name="Kim M.K."/>
        </authorList>
    </citation>
    <scope>NUCLEOTIDE SEQUENCE</scope>
    <source>
        <strain evidence="3">BT186</strain>
    </source>
</reference>
<protein>
    <submittedName>
        <fullName evidence="3">Acyltransferase</fullName>
    </submittedName>
</protein>
<keyword evidence="1" id="KW-1133">Transmembrane helix</keyword>
<dbReference type="PANTHER" id="PTHR23028">
    <property type="entry name" value="ACETYLTRANSFERASE"/>
    <property type="match status" value="1"/>
</dbReference>
<comment type="caution">
    <text evidence="3">The sequence shown here is derived from an EMBL/GenBank/DDBJ whole genome shotgun (WGS) entry which is preliminary data.</text>
</comment>
<feature type="transmembrane region" description="Helical" evidence="1">
    <location>
        <begin position="142"/>
        <end position="164"/>
    </location>
</feature>
<evidence type="ECO:0000256" key="1">
    <source>
        <dbReference type="SAM" id="Phobius"/>
    </source>
</evidence>
<dbReference type="Pfam" id="PF01757">
    <property type="entry name" value="Acyl_transf_3"/>
    <property type="match status" value="1"/>
</dbReference>
<evidence type="ECO:0000313" key="4">
    <source>
        <dbReference type="Proteomes" id="UP000664144"/>
    </source>
</evidence>
<keyword evidence="3" id="KW-0012">Acyltransferase</keyword>
<dbReference type="RefSeq" id="WP_206985747.1">
    <property type="nucleotide sequence ID" value="NZ_JAFLQZ010000013.1"/>
</dbReference>
<dbReference type="EMBL" id="JAFLQZ010000013">
    <property type="protein sequence ID" value="MBO0359794.1"/>
    <property type="molecule type" value="Genomic_DNA"/>
</dbReference>
<proteinExistence type="predicted"/>
<feature type="transmembrane region" description="Helical" evidence="1">
    <location>
        <begin position="287"/>
        <end position="308"/>
    </location>
</feature>
<dbReference type="PANTHER" id="PTHR23028:SF131">
    <property type="entry name" value="BLR2367 PROTEIN"/>
    <property type="match status" value="1"/>
</dbReference>
<dbReference type="InterPro" id="IPR002656">
    <property type="entry name" value="Acyl_transf_3_dom"/>
</dbReference>
<gene>
    <name evidence="3" type="ORF">J0X19_17665</name>
</gene>
<keyword evidence="1" id="KW-0812">Transmembrane</keyword>
<feature type="transmembrane region" description="Helical" evidence="1">
    <location>
        <begin position="257"/>
        <end position="275"/>
    </location>
</feature>
<sequence>MKNELLALTGLRGVAALLVFWFHVDLRTPLTFLWQFGPLYNVFSHGAFGVTIFFVLSGFVLTYSQLRTITAAGHPSVGSYAAFMRKRFARIYPVYLVGMLLTALVCTVQHSWPPDMGVLAVTNLTMTQVLFPSISMLWYSNGAWSVAVEVFFYLVFPFLLPLLLRIRRQAVLWVVLAVVVLVGTLGGAAYTLWPEHVSYVLMYSHPLFRVSEFVSGVVAGILVFRFNWRPAEWKALLIVALAVGYIVFFGSKLLGFVVHNWLVVPAVVVLLAVAVQPEKTKVVKLLAHPWLVYAGRISYCFYVVQLPLFMAEETLLERQQLAPGQQWYGFPIFCVTLLLAVVVHKWVEQPAYRFLTRTR</sequence>
<accession>A0A939EZ08</accession>
<name>A0A939EZ08_9BACT</name>
<feature type="transmembrane region" description="Helical" evidence="1">
    <location>
        <begin position="5"/>
        <end position="22"/>
    </location>
</feature>
<feature type="transmembrane region" description="Helical" evidence="1">
    <location>
        <begin position="328"/>
        <end position="347"/>
    </location>
</feature>
<evidence type="ECO:0000313" key="3">
    <source>
        <dbReference type="EMBL" id="MBO0359794.1"/>
    </source>
</evidence>
<feature type="domain" description="Acyltransferase 3" evidence="2">
    <location>
        <begin position="7"/>
        <end position="343"/>
    </location>
</feature>
<feature type="transmembrane region" description="Helical" evidence="1">
    <location>
        <begin position="92"/>
        <end position="112"/>
    </location>
</feature>
<dbReference type="AlphaFoldDB" id="A0A939EZ08"/>